<evidence type="ECO:0000313" key="1">
    <source>
        <dbReference type="EMBL" id="MBW48695.1"/>
    </source>
</evidence>
<sequence>MDALLCSSSVPALAAAAAGATPTAIALPLGWQELTIGLGPMVDDEAAAGSGHGGGGGCWFSVAELKLCC</sequence>
<organism evidence="1">
    <name type="scientific">Anopheles triannulatus</name>
    <dbReference type="NCBI Taxonomy" id="58253"/>
    <lineage>
        <taxon>Eukaryota</taxon>
        <taxon>Metazoa</taxon>
        <taxon>Ecdysozoa</taxon>
        <taxon>Arthropoda</taxon>
        <taxon>Hexapoda</taxon>
        <taxon>Insecta</taxon>
        <taxon>Pterygota</taxon>
        <taxon>Neoptera</taxon>
        <taxon>Endopterygota</taxon>
        <taxon>Diptera</taxon>
        <taxon>Nematocera</taxon>
        <taxon>Culicoidea</taxon>
        <taxon>Culicidae</taxon>
        <taxon>Anophelinae</taxon>
        <taxon>Anopheles</taxon>
    </lineage>
</organism>
<accession>A0A2M4B6L0</accession>
<protein>
    <submittedName>
        <fullName evidence="1">Putative secreted protein</fullName>
    </submittedName>
</protein>
<name>A0A2M4B6L0_9DIPT</name>
<proteinExistence type="predicted"/>
<reference evidence="1" key="1">
    <citation type="submission" date="2018-01" db="EMBL/GenBank/DDBJ databases">
        <title>An insight into the sialome of Amazonian anophelines.</title>
        <authorList>
            <person name="Ribeiro J.M."/>
            <person name="Scarpassa V."/>
            <person name="Calvo E."/>
        </authorList>
    </citation>
    <scope>NUCLEOTIDE SEQUENCE</scope>
    <source>
        <tissue evidence="1">Salivary glands</tissue>
    </source>
</reference>
<dbReference type="AlphaFoldDB" id="A0A2M4B6L0"/>
<dbReference type="EMBL" id="GGFK01015374">
    <property type="protein sequence ID" value="MBW48695.1"/>
    <property type="molecule type" value="Transcribed_RNA"/>
</dbReference>